<evidence type="ECO:0000313" key="3">
    <source>
        <dbReference type="EMBL" id="QBH13641.1"/>
    </source>
</evidence>
<proteinExistence type="predicted"/>
<dbReference type="GO" id="GO:0016757">
    <property type="term" value="F:glycosyltransferase activity"/>
    <property type="evidence" value="ECO:0007669"/>
    <property type="project" value="InterPro"/>
</dbReference>
<evidence type="ECO:0000259" key="1">
    <source>
        <dbReference type="Pfam" id="PF00534"/>
    </source>
</evidence>
<dbReference type="InterPro" id="IPR001296">
    <property type="entry name" value="Glyco_trans_1"/>
</dbReference>
<dbReference type="Proteomes" id="UP000293902">
    <property type="component" value="Chromosome"/>
</dbReference>
<dbReference type="Pfam" id="PF00534">
    <property type="entry name" value="Glycos_transf_1"/>
    <property type="match status" value="1"/>
</dbReference>
<reference evidence="4 5" key="1">
    <citation type="submission" date="2018-06" db="EMBL/GenBank/DDBJ databases">
        <title>Complete Genome Sequence of Desulfobacter hydrogenophilus (DSM3380).</title>
        <authorList>
            <person name="Marietou A."/>
            <person name="Schreiber L."/>
            <person name="Marshall I."/>
            <person name="Jorgensen B."/>
        </authorList>
    </citation>
    <scope>NUCLEOTIDE SEQUENCE [LARGE SCALE GENOMIC DNA]</scope>
    <source>
        <strain evidence="4 5">DSM 3380</strain>
    </source>
</reference>
<dbReference type="AlphaFoldDB" id="A0A328F8Y0"/>
<feature type="domain" description="Glycosyltransferase subfamily 4-like N-terminal" evidence="2">
    <location>
        <begin position="15"/>
        <end position="196"/>
    </location>
</feature>
<dbReference type="OrthoDB" id="9775208at2"/>
<dbReference type="Proteomes" id="UP000248798">
    <property type="component" value="Unassembled WGS sequence"/>
</dbReference>
<accession>A0A328F8Y0</accession>
<protein>
    <submittedName>
        <fullName evidence="3 4">Glycosyltransferase</fullName>
    </submittedName>
</protein>
<dbReference type="SUPFAM" id="SSF53756">
    <property type="entry name" value="UDP-Glycosyltransferase/glycogen phosphorylase"/>
    <property type="match status" value="1"/>
</dbReference>
<sequence length="407" mass="45848">MRILHILSQLPDFTGSGKTVQAIIRQSCARGHENFLVAGIQDDFKLDPSLLPPDQTQFVRFNHGRLDFRLPGMSDVMPYPSMVFSSMNKNQICRYETAFSQAFQRVREKFRPDLIHTHHLWIVSKTARQIFQDLPMVASCHGTCLRQYFLCPGMDLGLENAMADIDAVLCLSRHQRQQIMDIHRIDPEKLHVVGAGFEKKLFYCEPKPEKGPVEIVYAGKLSRAKGVPWLLAALKKMTGPDYCLHLAGAGTGQEKQECLALAAELDGRVKVHGSLSHENLARLMRRSHLFVLPSFFEGLPLVLMEALSSGCRILTTALPGTREIFEETRSGMVDLLELPALETVDTPFQKDLPALEQALSNALKISITKAGQNRQPDLTQVSRLTRTYTWENVFSKMEEIYKKVAVS</sequence>
<evidence type="ECO:0000313" key="5">
    <source>
        <dbReference type="Proteomes" id="UP000248798"/>
    </source>
</evidence>
<dbReference type="PANTHER" id="PTHR45947">
    <property type="entry name" value="SULFOQUINOVOSYL TRANSFERASE SQD2"/>
    <property type="match status" value="1"/>
</dbReference>
<dbReference type="Gene3D" id="3.40.50.2000">
    <property type="entry name" value="Glycogen Phosphorylase B"/>
    <property type="match status" value="2"/>
</dbReference>
<keyword evidence="6" id="KW-1185">Reference proteome</keyword>
<evidence type="ECO:0000313" key="4">
    <source>
        <dbReference type="EMBL" id="RAM01134.1"/>
    </source>
</evidence>
<evidence type="ECO:0000259" key="2">
    <source>
        <dbReference type="Pfam" id="PF13439"/>
    </source>
</evidence>
<dbReference type="RefSeq" id="WP_111958144.1">
    <property type="nucleotide sequence ID" value="NZ_CP036313.1"/>
</dbReference>
<dbReference type="EMBL" id="CP036313">
    <property type="protein sequence ID" value="QBH13641.1"/>
    <property type="molecule type" value="Genomic_DNA"/>
</dbReference>
<dbReference type="EMBL" id="QLNI01000031">
    <property type="protein sequence ID" value="RAM01134.1"/>
    <property type="molecule type" value="Genomic_DNA"/>
</dbReference>
<dbReference type="Pfam" id="PF13439">
    <property type="entry name" value="Glyco_transf_4"/>
    <property type="match status" value="1"/>
</dbReference>
<dbReference type="PANTHER" id="PTHR45947:SF3">
    <property type="entry name" value="SULFOQUINOVOSYL TRANSFERASE SQD2"/>
    <property type="match status" value="1"/>
</dbReference>
<feature type="domain" description="Glycosyl transferase family 1" evidence="1">
    <location>
        <begin position="209"/>
        <end position="332"/>
    </location>
</feature>
<keyword evidence="4" id="KW-0808">Transferase</keyword>
<dbReference type="InterPro" id="IPR028098">
    <property type="entry name" value="Glyco_trans_4-like_N"/>
</dbReference>
<gene>
    <name evidence="4" type="ORF">DO021_15085</name>
    <name evidence="3" type="ORF">EYB58_12320</name>
</gene>
<dbReference type="CDD" id="cd03801">
    <property type="entry name" value="GT4_PimA-like"/>
    <property type="match status" value="1"/>
</dbReference>
<reference evidence="3 6" key="2">
    <citation type="submission" date="2019-02" db="EMBL/GenBank/DDBJ databases">
        <title>Complete genome sequence of Desulfobacter hydrogenophilus AcRS1.</title>
        <authorList>
            <person name="Marietou A."/>
            <person name="Lund M.B."/>
            <person name="Marshall I.P.G."/>
            <person name="Schreiber L."/>
            <person name="Jorgensen B."/>
        </authorList>
    </citation>
    <scope>NUCLEOTIDE SEQUENCE [LARGE SCALE GENOMIC DNA]</scope>
    <source>
        <strain evidence="3 6">AcRS1</strain>
    </source>
</reference>
<organism evidence="4 5">
    <name type="scientific">Desulfobacter hydrogenophilus</name>
    <dbReference type="NCBI Taxonomy" id="2291"/>
    <lineage>
        <taxon>Bacteria</taxon>
        <taxon>Pseudomonadati</taxon>
        <taxon>Thermodesulfobacteriota</taxon>
        <taxon>Desulfobacteria</taxon>
        <taxon>Desulfobacterales</taxon>
        <taxon>Desulfobacteraceae</taxon>
        <taxon>Desulfobacter</taxon>
    </lineage>
</organism>
<name>A0A328F8Y0_9BACT</name>
<evidence type="ECO:0000313" key="6">
    <source>
        <dbReference type="Proteomes" id="UP000293902"/>
    </source>
</evidence>
<dbReference type="InterPro" id="IPR050194">
    <property type="entry name" value="Glycosyltransferase_grp1"/>
</dbReference>